<gene>
    <name evidence="1" type="ORF">ACFFTP_29390</name>
</gene>
<proteinExistence type="predicted"/>
<name>A0ABV5QXN1_9ACTN</name>
<sequence>MSTLTTLVLPAPEAAAAPAVVRAEDCPQDPCSDEPVAYTSLAPSAAASGTKAVVTLTGSGLKAELKLRIENFSGDRIEATTLSVAADRRSLTAEFDLTGAPAGVWSLGVADGPYTGAVSQTGTFTVTQPGTAGLGLYQPVAPTRLMDTRSGLGVPRAKVGPGGTVTLQVAGAAGLPATGMTSVVLNVTATNPTAASFVSVYPDGAPRPSASNLNFTAGRTIPNVVVVPVVNGKVSFYNHAGSVDLLADVAGYYTVGDGSGLTYRPVRPIRLMDTRTGVGVPRGKVGPGQTVTMPVPEPGIRAVVLNVTATNATASGFVSVYPYDTPRSSASNLNFTAGQTIPNLVVVPVQYGKVTYYNHSGTVDLLADVAGYFTVDGTDAAFEPVAPQRLMDTRTGLGVRKGKVGAREIVTLPVRADVDAVVLNVTATGPTASGFVQVFPDGTIRDTASNLNFTAGQTIPNAVVVPVVNGKVSFYNHAGSVDLLADVFGYYRS</sequence>
<keyword evidence="2" id="KW-1185">Reference proteome</keyword>
<comment type="caution">
    <text evidence="1">The sequence shown here is derived from an EMBL/GenBank/DDBJ whole genome shotgun (WGS) entry which is preliminary data.</text>
</comment>
<dbReference type="EMBL" id="JBHMCT010000020">
    <property type="protein sequence ID" value="MFB9558287.1"/>
    <property type="molecule type" value="Genomic_DNA"/>
</dbReference>
<accession>A0ABV5QXN1</accession>
<dbReference type="Proteomes" id="UP001589716">
    <property type="component" value="Unassembled WGS sequence"/>
</dbReference>
<evidence type="ECO:0000313" key="2">
    <source>
        <dbReference type="Proteomes" id="UP001589716"/>
    </source>
</evidence>
<evidence type="ECO:0000313" key="1">
    <source>
        <dbReference type="EMBL" id="MFB9558287.1"/>
    </source>
</evidence>
<dbReference type="RefSeq" id="WP_345483693.1">
    <property type="nucleotide sequence ID" value="NZ_BAAAWU010000001.1"/>
</dbReference>
<organism evidence="1 2">
    <name type="scientific">Streptomyces roseoviridis</name>
    <dbReference type="NCBI Taxonomy" id="67361"/>
    <lineage>
        <taxon>Bacteria</taxon>
        <taxon>Bacillati</taxon>
        <taxon>Actinomycetota</taxon>
        <taxon>Actinomycetes</taxon>
        <taxon>Kitasatosporales</taxon>
        <taxon>Streptomycetaceae</taxon>
        <taxon>Streptomyces</taxon>
    </lineage>
</organism>
<protein>
    <submittedName>
        <fullName evidence="1">Uncharacterized protein</fullName>
    </submittedName>
</protein>
<reference evidence="1 2" key="1">
    <citation type="submission" date="2024-09" db="EMBL/GenBank/DDBJ databases">
        <authorList>
            <person name="Sun Q."/>
            <person name="Mori K."/>
        </authorList>
    </citation>
    <scope>NUCLEOTIDE SEQUENCE [LARGE SCALE GENOMIC DNA]</scope>
    <source>
        <strain evidence="1 2">JCM 4414</strain>
    </source>
</reference>